<feature type="compositionally biased region" description="Basic and acidic residues" evidence="1">
    <location>
        <begin position="491"/>
        <end position="516"/>
    </location>
</feature>
<feature type="region of interest" description="Disordered" evidence="1">
    <location>
        <begin position="144"/>
        <end position="168"/>
    </location>
</feature>
<feature type="region of interest" description="Disordered" evidence="1">
    <location>
        <begin position="226"/>
        <end position="277"/>
    </location>
</feature>
<feature type="region of interest" description="Disordered" evidence="1">
    <location>
        <begin position="297"/>
        <end position="596"/>
    </location>
</feature>
<feature type="compositionally biased region" description="Low complexity" evidence="1">
    <location>
        <begin position="523"/>
        <end position="535"/>
    </location>
</feature>
<evidence type="ECO:0000313" key="2">
    <source>
        <dbReference type="EMBL" id="TBU29292.1"/>
    </source>
</evidence>
<feature type="compositionally biased region" description="Basic residues" evidence="1">
    <location>
        <begin position="471"/>
        <end position="486"/>
    </location>
</feature>
<feature type="compositionally biased region" description="Polar residues" evidence="1">
    <location>
        <begin position="228"/>
        <end position="239"/>
    </location>
</feature>
<dbReference type="EMBL" id="ML143414">
    <property type="protein sequence ID" value="TBU29292.1"/>
    <property type="molecule type" value="Genomic_DNA"/>
</dbReference>
<organism evidence="2">
    <name type="scientific">Dichomitus squalens</name>
    <dbReference type="NCBI Taxonomy" id="114155"/>
    <lineage>
        <taxon>Eukaryota</taxon>
        <taxon>Fungi</taxon>
        <taxon>Dikarya</taxon>
        <taxon>Basidiomycota</taxon>
        <taxon>Agaricomycotina</taxon>
        <taxon>Agaricomycetes</taxon>
        <taxon>Polyporales</taxon>
        <taxon>Polyporaceae</taxon>
        <taxon>Dichomitus</taxon>
    </lineage>
</organism>
<proteinExistence type="predicted"/>
<feature type="region of interest" description="Disordered" evidence="1">
    <location>
        <begin position="637"/>
        <end position="665"/>
    </location>
</feature>
<feature type="compositionally biased region" description="Basic and acidic residues" evidence="1">
    <location>
        <begin position="202"/>
        <end position="211"/>
    </location>
</feature>
<dbReference type="AlphaFoldDB" id="A0A4Q9MRX6"/>
<accession>A0A4Q9MRX6</accession>
<evidence type="ECO:0000256" key="1">
    <source>
        <dbReference type="SAM" id="MobiDB-lite"/>
    </source>
</evidence>
<protein>
    <submittedName>
        <fullName evidence="2">Uncharacterized protein</fullName>
    </submittedName>
</protein>
<feature type="region of interest" description="Disordered" evidence="1">
    <location>
        <begin position="191"/>
        <end position="211"/>
    </location>
</feature>
<dbReference type="OrthoDB" id="3218262at2759"/>
<gene>
    <name evidence="2" type="ORF">BD311DRAFT_806293</name>
</gene>
<feature type="compositionally biased region" description="Pro residues" evidence="1">
    <location>
        <begin position="251"/>
        <end position="261"/>
    </location>
</feature>
<dbReference type="Proteomes" id="UP000292957">
    <property type="component" value="Unassembled WGS sequence"/>
</dbReference>
<feature type="compositionally biased region" description="Low complexity" evidence="1">
    <location>
        <begin position="349"/>
        <end position="362"/>
    </location>
</feature>
<name>A0A4Q9MRX6_9APHY</name>
<feature type="compositionally biased region" description="Pro residues" evidence="1">
    <location>
        <begin position="323"/>
        <end position="332"/>
    </location>
</feature>
<feature type="compositionally biased region" description="Polar residues" evidence="1">
    <location>
        <begin position="401"/>
        <end position="411"/>
    </location>
</feature>
<reference evidence="2" key="1">
    <citation type="submission" date="2019-01" db="EMBL/GenBank/DDBJ databases">
        <title>Draft genome sequences of three monokaryotic isolates of the white-rot basidiomycete fungus Dichomitus squalens.</title>
        <authorList>
            <consortium name="DOE Joint Genome Institute"/>
            <person name="Lopez S.C."/>
            <person name="Andreopoulos B."/>
            <person name="Pangilinan J."/>
            <person name="Lipzen A."/>
            <person name="Riley R."/>
            <person name="Ahrendt S."/>
            <person name="Ng V."/>
            <person name="Barry K."/>
            <person name="Daum C."/>
            <person name="Grigoriev I.V."/>
            <person name="Hilden K.S."/>
            <person name="Makela M.R."/>
            <person name="de Vries R.P."/>
        </authorList>
    </citation>
    <scope>NUCLEOTIDE SEQUENCE [LARGE SCALE GENOMIC DNA]</scope>
    <source>
        <strain evidence="2">OM18370.1</strain>
    </source>
</reference>
<feature type="compositionally biased region" description="Low complexity" evidence="1">
    <location>
        <begin position="297"/>
        <end position="308"/>
    </location>
</feature>
<sequence length="665" mass="71121">MSASVEISLNELVARRHANFISLPEELCASSRPSSPTSEERVSEMRSHMAHLVNLASGDPTNPKWGYVSRFAHLGCTSRGYIPAECGVRIGDGRKVNVGKKFKWELPETEEGWEAYQRRWEEAAAAEEERSRLKSKSAAKASKTSKYFDRVTEETGPPSRPSSKAEVVREKVERWQARVVTVAAAHNVPMSQETATSLHPASVEKGKTADKGGKIQVSLGFPVVKRPSATSGKWTSSAPTRPRVPSTARVPTPPSDGPVPSAPSKAKESVVSDAQEYPQGVCQQPVVAQITEVPELSFLPPSFPSQLQTSTPPLNDKRHKPRPIAPCSPPTSPLSAKSFDAARPKRQDAQQASSSQPLASPLRKPAKRGRPTASPDYVGMNISPSLATARSPLTKRARTDATPQAATQEPASSGSVLVPPSTPPPVSSLPTAPATPVSRSKGLGNAKGLPVPTTPNEHPLPTLTDLLASSRRSRPRPRPPSRKNVSHNKPVVRDTDELPNHETELPVISDNEREPSPTKTYFSSPASGSSGSPGSVAHRPRSPISPLGFTQHPSAFAPQIVSSQRPQSAVDGAHDPFLSVPASNEGQGQNGGGLMRGSSGFFGMGYSSQFDVEGHVEQVSELLERDVDFDGWLRDLDAEEEGQDYDMSTAAQGESPDATAVSMDG</sequence>